<keyword evidence="3" id="KW-1185">Reference proteome</keyword>
<proteinExistence type="predicted"/>
<feature type="compositionally biased region" description="Pro residues" evidence="1">
    <location>
        <begin position="129"/>
        <end position="152"/>
    </location>
</feature>
<evidence type="ECO:0000313" key="3">
    <source>
        <dbReference type="Proteomes" id="UP000230002"/>
    </source>
</evidence>
<dbReference type="AlphaFoldDB" id="A0A2G8RN08"/>
<dbReference type="Proteomes" id="UP000230002">
    <property type="component" value="Unassembled WGS sequence"/>
</dbReference>
<name>A0A2G8RN08_9APHY</name>
<evidence type="ECO:0000313" key="2">
    <source>
        <dbReference type="EMBL" id="PIL22890.1"/>
    </source>
</evidence>
<organism evidence="2 3">
    <name type="scientific">Ganoderma sinense ZZ0214-1</name>
    <dbReference type="NCBI Taxonomy" id="1077348"/>
    <lineage>
        <taxon>Eukaryota</taxon>
        <taxon>Fungi</taxon>
        <taxon>Dikarya</taxon>
        <taxon>Basidiomycota</taxon>
        <taxon>Agaricomycotina</taxon>
        <taxon>Agaricomycetes</taxon>
        <taxon>Polyporales</taxon>
        <taxon>Polyporaceae</taxon>
        <taxon>Ganoderma</taxon>
    </lineage>
</organism>
<dbReference type="EMBL" id="AYKW01000069">
    <property type="protein sequence ID" value="PIL22890.1"/>
    <property type="molecule type" value="Genomic_DNA"/>
</dbReference>
<reference evidence="2 3" key="1">
    <citation type="journal article" date="2015" name="Sci. Rep.">
        <title>Chromosome-level genome map provides insights into diverse defense mechanisms in the medicinal fungus Ganoderma sinense.</title>
        <authorList>
            <person name="Zhu Y."/>
            <person name="Xu J."/>
            <person name="Sun C."/>
            <person name="Zhou S."/>
            <person name="Xu H."/>
            <person name="Nelson D.R."/>
            <person name="Qian J."/>
            <person name="Song J."/>
            <person name="Luo H."/>
            <person name="Xiang L."/>
            <person name="Li Y."/>
            <person name="Xu Z."/>
            <person name="Ji A."/>
            <person name="Wang L."/>
            <person name="Lu S."/>
            <person name="Hayward A."/>
            <person name="Sun W."/>
            <person name="Li X."/>
            <person name="Schwartz D.C."/>
            <person name="Wang Y."/>
            <person name="Chen S."/>
        </authorList>
    </citation>
    <scope>NUCLEOTIDE SEQUENCE [LARGE SCALE GENOMIC DNA]</scope>
    <source>
        <strain evidence="2 3">ZZ0214-1</strain>
    </source>
</reference>
<accession>A0A2G8RN08</accession>
<sequence length="267" mass="28786">MANQPGASTAVDPEMAQCGVCRRQVKRKGLASHERACRKRAAVENDAAKLVEATRAQAQVRREAMAQPASVTGNIAPRPLGAPRLLSRGSGFGSASIHRAASASQRIPERPPAAATGRPGGNPIVPDAPLSPPPPSPPSPPPPPPPPSPPPYQVDDFKTEYHPKANREPVIQHFEEFTREAPPIDFSKLNYEPWLPAFRTRLDFELAEFTLGADLNEGQIATLMALIKHIIEDPSQLSLKSPQDIMKAWSAASHKQPAVCIRSIAVL</sequence>
<evidence type="ECO:0000256" key="1">
    <source>
        <dbReference type="SAM" id="MobiDB-lite"/>
    </source>
</evidence>
<protein>
    <submittedName>
        <fullName evidence="2">Uncharacterized protein</fullName>
    </submittedName>
</protein>
<dbReference type="OrthoDB" id="2795925at2759"/>
<feature type="region of interest" description="Disordered" evidence="1">
    <location>
        <begin position="61"/>
        <end position="157"/>
    </location>
</feature>
<comment type="caution">
    <text evidence="2">The sequence shown here is derived from an EMBL/GenBank/DDBJ whole genome shotgun (WGS) entry which is preliminary data.</text>
</comment>
<gene>
    <name evidence="2" type="ORF">GSI_15586</name>
</gene>